<proteinExistence type="predicted"/>
<evidence type="ECO:0000256" key="1">
    <source>
        <dbReference type="SAM" id="Phobius"/>
    </source>
</evidence>
<accession>A0A1G7Y834</accession>
<name>A0A1G7Y834_9FLAO</name>
<keyword evidence="1" id="KW-1133">Transmembrane helix</keyword>
<keyword evidence="1" id="KW-0472">Membrane</keyword>
<dbReference type="Pfam" id="PF05751">
    <property type="entry name" value="FixH"/>
    <property type="match status" value="1"/>
</dbReference>
<gene>
    <name evidence="2" type="ORF">SAMN04488027_11135</name>
</gene>
<dbReference type="STRING" id="470826.SAMN04488027_11135"/>
<dbReference type="AlphaFoldDB" id="A0A1G7Y834"/>
<dbReference type="RefSeq" id="WP_093368551.1">
    <property type="nucleotide sequence ID" value="NZ_FNCW01000011.1"/>
</dbReference>
<dbReference type="Proteomes" id="UP000199296">
    <property type="component" value="Unassembled WGS sequence"/>
</dbReference>
<dbReference type="InterPro" id="IPR008620">
    <property type="entry name" value="FixH"/>
</dbReference>
<protein>
    <submittedName>
        <fullName evidence="2">Nitrogen fixation protein FixH</fullName>
    </submittedName>
</protein>
<dbReference type="OrthoDB" id="1493774at2"/>
<sequence length="148" mass="17199">MKLNWGTSIVIAFVLFIGFIMVMVVQMMSSAELEHDLVVESYYQKELTFQEDLDSAQNAADLEQQVTVEVVSEGVQINFPSEFNVSEIDGEVYLYRPSDKALDFTVQLQLENREYLLPRSLMKLGLWEVNLKFNYKGEDYLIQKKIRI</sequence>
<keyword evidence="3" id="KW-1185">Reference proteome</keyword>
<keyword evidence="1" id="KW-0812">Transmembrane</keyword>
<feature type="transmembrane region" description="Helical" evidence="1">
    <location>
        <begin position="6"/>
        <end position="25"/>
    </location>
</feature>
<evidence type="ECO:0000313" key="2">
    <source>
        <dbReference type="EMBL" id="SDG92642.1"/>
    </source>
</evidence>
<dbReference type="EMBL" id="FNCW01000011">
    <property type="protein sequence ID" value="SDG92642.1"/>
    <property type="molecule type" value="Genomic_DNA"/>
</dbReference>
<reference evidence="2 3" key="1">
    <citation type="submission" date="2016-10" db="EMBL/GenBank/DDBJ databases">
        <authorList>
            <person name="de Groot N.N."/>
        </authorList>
    </citation>
    <scope>NUCLEOTIDE SEQUENCE [LARGE SCALE GENOMIC DNA]</scope>
    <source>
        <strain evidence="2 3">DSM 19803</strain>
    </source>
</reference>
<evidence type="ECO:0000313" key="3">
    <source>
        <dbReference type="Proteomes" id="UP000199296"/>
    </source>
</evidence>
<organism evidence="2 3">
    <name type="scientific">Psychroflexus sediminis</name>
    <dbReference type="NCBI Taxonomy" id="470826"/>
    <lineage>
        <taxon>Bacteria</taxon>
        <taxon>Pseudomonadati</taxon>
        <taxon>Bacteroidota</taxon>
        <taxon>Flavobacteriia</taxon>
        <taxon>Flavobacteriales</taxon>
        <taxon>Flavobacteriaceae</taxon>
        <taxon>Psychroflexus</taxon>
    </lineage>
</organism>